<gene>
    <name evidence="1" type="ORF">HID58_087530</name>
</gene>
<sequence>MSEIPLTCPHQKKRRWGFAVQPSKTILNTQRGIVIHEHIIRLACSAKEAPYKGKGKAIAIEGDIDVAGAKDVNKQRCIWEKWGSSRAVRRRLFEESEVPNIKDAEMEEHVEAEPEPIEAPTLTWTSNLSPQSSLCTWTRFQDSLHDLLNDESSEPVLFTRDAPTVMESVEADGFNKMFIAIQRVSPGCATYLVDIHGGMKGCRKCTKCRGEGHNKTTCRSAT</sequence>
<protein>
    <submittedName>
        <fullName evidence="1">Uncharacterized protein</fullName>
    </submittedName>
</protein>
<evidence type="ECO:0000313" key="2">
    <source>
        <dbReference type="Proteomes" id="UP000824890"/>
    </source>
</evidence>
<keyword evidence="2" id="KW-1185">Reference proteome</keyword>
<reference evidence="1 2" key="1">
    <citation type="submission" date="2021-05" db="EMBL/GenBank/DDBJ databases">
        <title>Genome Assembly of Synthetic Allotetraploid Brassica napus Reveals Homoeologous Exchanges between Subgenomes.</title>
        <authorList>
            <person name="Davis J.T."/>
        </authorList>
    </citation>
    <scope>NUCLEOTIDE SEQUENCE [LARGE SCALE GENOMIC DNA]</scope>
    <source>
        <strain evidence="2">cv. Da-Ae</strain>
        <tissue evidence="1">Seedling</tissue>
    </source>
</reference>
<name>A0ABQ7XTK9_BRANA</name>
<organism evidence="1 2">
    <name type="scientific">Brassica napus</name>
    <name type="common">Rape</name>
    <dbReference type="NCBI Taxonomy" id="3708"/>
    <lineage>
        <taxon>Eukaryota</taxon>
        <taxon>Viridiplantae</taxon>
        <taxon>Streptophyta</taxon>
        <taxon>Embryophyta</taxon>
        <taxon>Tracheophyta</taxon>
        <taxon>Spermatophyta</taxon>
        <taxon>Magnoliopsida</taxon>
        <taxon>eudicotyledons</taxon>
        <taxon>Gunneridae</taxon>
        <taxon>Pentapetalae</taxon>
        <taxon>rosids</taxon>
        <taxon>malvids</taxon>
        <taxon>Brassicales</taxon>
        <taxon>Brassicaceae</taxon>
        <taxon>Brassiceae</taxon>
        <taxon>Brassica</taxon>
    </lineage>
</organism>
<evidence type="ECO:0000313" key="1">
    <source>
        <dbReference type="EMBL" id="KAH0859269.1"/>
    </source>
</evidence>
<dbReference type="Proteomes" id="UP000824890">
    <property type="component" value="Unassembled WGS sequence"/>
</dbReference>
<accession>A0ABQ7XTK9</accession>
<comment type="caution">
    <text evidence="1">The sequence shown here is derived from an EMBL/GenBank/DDBJ whole genome shotgun (WGS) entry which is preliminary data.</text>
</comment>
<dbReference type="EMBL" id="JAGKQM010000019">
    <property type="protein sequence ID" value="KAH0859269.1"/>
    <property type="molecule type" value="Genomic_DNA"/>
</dbReference>
<proteinExistence type="predicted"/>